<sequence length="1654" mass="183942">MKIYLLLPLVIGFVHDAGASRISGISRQLFDVAEDLNDLEARYDNLTEGFDRGCDVCHLRYHHKDVATATSFDPYAATSCKQYASSACCTVETANNVHNDVLYGEDYRWDRCGALSDACQAYFVAEACFYECDVNAGKWRKHQTCDGDNQWQMEGMPIKASYCDAWYEACKTDNFCGSGSYFEMATCNSTDSAECKPIGEIYANGKELCEVMWDGAFAYEADEEHAYVMDFEVGSPNPNNDVHPDKPFPEQCHEADSSDCFETLLDIENSVVALEEGHSDLKAEFDELVAGFDVGCDVCHLRYYHKDVATATSFDPNEATACKQYASSSCCTVETASNVHNDELYGADYRWDRCGALSDACQAYFVAEACFYECDVNAGKWRKHQTCDGDNQWQMEGMPIKASYCDAWYEACKTDNFCGSGSYFEMATCNSTDSAECKPIGEIYANGKELCEVMWDGAFAYEADEEHAYVMDFEVGSPNPNNDVHPNKPFPEQCHEANSSDCFETLLDIENSVVALEEGHSDLKAEFDELVAGFDRGCDVCHLRYYHKDVATATSFDPYEATACKQYASSSCCTVETASNVHNDELYGADYRWDRCGALSDACQAYFVAEACFYECDVNAGKWRKHQTCDGDNQWQVSGLVASLGCGARAEMEGMPIKASYCDAWYEACKTDNFCGSGSYFEMATCNSTDSAECKPIGEIYANGKELCEVMWDGAFAYEADEEHAYVMDFEVGSPNPNNDVHPNKPFPEQCHEADSSDCFETLLDIENSVVALEEGHSDLKAEFDELVAGFDVGCDVCHLRYYHKDVATATSFDPNEATACKQYASSSCCTVETASNVHNDELYGADYRWDRCGALSDACQAYFVAEACFYECDVNAGKWRKHQTCDGDNQWQVSGLVRLGCGARAEMEGMPIKASYCDAWYEACKTDNFCGSGSYFEMATCNSTDSAECKPIGEIYANGKELCEVMWDGAFAYEADEEHAYVMDFEVGSPNPNNDVHPNKPFPEQCHEADSSDCFETLLDIENSVVALEEGHSDLKAEFDELVAGFDVGCDVCHLRYYHKDVATATSFDPNEATACKQYASSSCCTVETASNVHNDELYGADYRWDRWAHRPHRWLCFWGWTALLLVVALLFYDDGVLWRRPASTKCDVNAGKWRRHQTCDGDNQWQMEGMPIKASYCDAWYEACKTDNFCGSGSYFEMATCNSTDSAECKPIGEIYANGKELCEVMWDGAFAYEADEEHAYVMDFEVGSPNPNNDVHPNKPFPEQCHEADSSDCFETLLDIENSVVALEEGHSDLKAEFDELVAGFDVGCDVCHLRYYHKDVATATSFDPNEATACKQYASSSCCTVETASNVHNDELYGADYRWDRCGALSDACQAYFVAEACFYECDVNAGKWRKHQTCDGDNQWQMEGMPIKASYCDAWYEACKTDNFCGSGSYFEMATCNSTDSAECKPIGEIYANGKELCEVMWDGAFAYEADEEHAYVMDFEVGSPNPNNDVHPNKPFPEQCHEANSSDCFETLLDVETAVVTVDAQVSELQAENMELQAEVAALQAAVAEDEEEEDDDYSGENMELQAEVAALQAAVAEDEEEDDDDYSETTNIAIAALIIAILGLLLGVVALFKASQAVSLQACMNPRNDHHRSMNEDKVDVVL</sequence>
<dbReference type="InterPro" id="IPR004269">
    <property type="entry name" value="Folate_rcpt"/>
</dbReference>
<feature type="domain" description="Folate receptor-like" evidence="7">
    <location>
        <begin position="1146"/>
        <end position="1240"/>
    </location>
</feature>
<dbReference type="Pfam" id="PF03024">
    <property type="entry name" value="Folate_rec"/>
    <property type="match status" value="6"/>
</dbReference>
<keyword evidence="9" id="KW-1185">Reference proteome</keyword>
<keyword evidence="2 6" id="KW-0732">Signal</keyword>
<keyword evidence="5" id="KW-1133">Transmembrane helix</keyword>
<feature type="coiled-coil region" evidence="4">
    <location>
        <begin position="1529"/>
        <end position="1592"/>
    </location>
</feature>
<dbReference type="PANTHER" id="PTHR10517">
    <property type="entry name" value="FOLATE RECEPTOR"/>
    <property type="match status" value="1"/>
</dbReference>
<keyword evidence="3" id="KW-1015">Disulfide bond</keyword>
<keyword evidence="4" id="KW-0175">Coiled coil</keyword>
<dbReference type="GO" id="GO:0009897">
    <property type="term" value="C:external side of plasma membrane"/>
    <property type="evidence" value="ECO:0007669"/>
    <property type="project" value="TreeGrafter"/>
</dbReference>
<comment type="caution">
    <text evidence="8">The sequence shown here is derived from an EMBL/GenBank/DDBJ whole genome shotgun (WGS) entry which is preliminary data.</text>
</comment>
<evidence type="ECO:0000256" key="6">
    <source>
        <dbReference type="SAM" id="SignalP"/>
    </source>
</evidence>
<feature type="domain" description="Folate receptor-like" evidence="7">
    <location>
        <begin position="1315"/>
        <end position="1482"/>
    </location>
</feature>
<feature type="domain" description="Folate receptor-like" evidence="7">
    <location>
        <begin position="57"/>
        <end position="224"/>
    </location>
</feature>
<evidence type="ECO:0000256" key="2">
    <source>
        <dbReference type="ARBA" id="ARBA00022729"/>
    </source>
</evidence>
<feature type="chain" id="PRO_5042193757" description="Folate receptor-like domain-containing protein" evidence="6">
    <location>
        <begin position="20"/>
        <end position="1654"/>
    </location>
</feature>
<feature type="transmembrane region" description="Helical" evidence="5">
    <location>
        <begin position="1603"/>
        <end position="1623"/>
    </location>
</feature>
<gene>
    <name evidence="8" type="ORF">CYMTET_49004</name>
</gene>
<feature type="domain" description="Folate receptor-like" evidence="7">
    <location>
        <begin position="798"/>
        <end position="979"/>
    </location>
</feature>
<evidence type="ECO:0000256" key="4">
    <source>
        <dbReference type="SAM" id="Coils"/>
    </source>
</evidence>
<dbReference type="EMBL" id="LGRX02033444">
    <property type="protein sequence ID" value="KAK3241215.1"/>
    <property type="molecule type" value="Genomic_DNA"/>
</dbReference>
<feature type="domain" description="Folate receptor-like" evidence="7">
    <location>
        <begin position="541"/>
        <end position="723"/>
    </location>
</feature>
<evidence type="ECO:0000313" key="9">
    <source>
        <dbReference type="Proteomes" id="UP001190700"/>
    </source>
</evidence>
<evidence type="ECO:0000256" key="1">
    <source>
        <dbReference type="ARBA" id="ARBA00007932"/>
    </source>
</evidence>
<evidence type="ECO:0000259" key="7">
    <source>
        <dbReference type="Pfam" id="PF03024"/>
    </source>
</evidence>
<proteinExistence type="inferred from homology"/>
<evidence type="ECO:0000313" key="8">
    <source>
        <dbReference type="EMBL" id="KAK3241215.1"/>
    </source>
</evidence>
<keyword evidence="5" id="KW-0812">Transmembrane</keyword>
<feature type="signal peptide" evidence="6">
    <location>
        <begin position="1"/>
        <end position="19"/>
    </location>
</feature>
<dbReference type="PANTHER" id="PTHR10517:SF14">
    <property type="entry name" value="FOLATE RECEPTOR 1-RELATED"/>
    <property type="match status" value="1"/>
</dbReference>
<dbReference type="GO" id="GO:0038023">
    <property type="term" value="F:signaling receptor activity"/>
    <property type="evidence" value="ECO:0007669"/>
    <property type="project" value="TreeGrafter"/>
</dbReference>
<accession>A0AAE0BSC4</accession>
<evidence type="ECO:0000256" key="5">
    <source>
        <dbReference type="SAM" id="Phobius"/>
    </source>
</evidence>
<name>A0AAE0BSC4_9CHLO</name>
<feature type="domain" description="Folate receptor-like" evidence="7">
    <location>
        <begin position="299"/>
        <end position="466"/>
    </location>
</feature>
<evidence type="ECO:0000256" key="3">
    <source>
        <dbReference type="ARBA" id="ARBA00023157"/>
    </source>
</evidence>
<comment type="similarity">
    <text evidence="1">Belongs to the folate receptor family.</text>
</comment>
<organism evidence="8 9">
    <name type="scientific">Cymbomonas tetramitiformis</name>
    <dbReference type="NCBI Taxonomy" id="36881"/>
    <lineage>
        <taxon>Eukaryota</taxon>
        <taxon>Viridiplantae</taxon>
        <taxon>Chlorophyta</taxon>
        <taxon>Pyramimonadophyceae</taxon>
        <taxon>Pyramimonadales</taxon>
        <taxon>Pyramimonadaceae</taxon>
        <taxon>Cymbomonas</taxon>
    </lineage>
</organism>
<keyword evidence="5" id="KW-0472">Membrane</keyword>
<dbReference type="InterPro" id="IPR018143">
    <property type="entry name" value="Folate_rcpt-like"/>
</dbReference>
<reference evidence="8 9" key="1">
    <citation type="journal article" date="2015" name="Genome Biol. Evol.">
        <title>Comparative Genomics of a Bacterivorous Green Alga Reveals Evolutionary Causalities and Consequences of Phago-Mixotrophic Mode of Nutrition.</title>
        <authorList>
            <person name="Burns J.A."/>
            <person name="Paasch A."/>
            <person name="Narechania A."/>
            <person name="Kim E."/>
        </authorList>
    </citation>
    <scope>NUCLEOTIDE SEQUENCE [LARGE SCALE GENOMIC DNA]</scope>
    <source>
        <strain evidence="8 9">PLY_AMNH</strain>
    </source>
</reference>
<protein>
    <recommendedName>
        <fullName evidence="7">Folate receptor-like domain-containing protein</fullName>
    </recommendedName>
</protein>
<dbReference type="Proteomes" id="UP001190700">
    <property type="component" value="Unassembled WGS sequence"/>
</dbReference>